<dbReference type="PANTHER" id="PTHR39441:SF1">
    <property type="entry name" value="DUF2252 DOMAIN-CONTAINING PROTEIN"/>
    <property type="match status" value="1"/>
</dbReference>
<accession>A0A6J7PS27</accession>
<dbReference type="EMBL" id="CAFABE010000022">
    <property type="protein sequence ID" value="CAB4824499.1"/>
    <property type="molecule type" value="Genomic_DNA"/>
</dbReference>
<dbReference type="InterPro" id="IPR018721">
    <property type="entry name" value="DUF2252"/>
</dbReference>
<name>A0A6J7PS27_9ZZZZ</name>
<reference evidence="3" key="1">
    <citation type="submission" date="2020-05" db="EMBL/GenBank/DDBJ databases">
        <authorList>
            <person name="Chiriac C."/>
            <person name="Salcher M."/>
            <person name="Ghai R."/>
            <person name="Kavagutti S V."/>
        </authorList>
    </citation>
    <scope>NUCLEOTIDE SEQUENCE</scope>
</reference>
<dbReference type="AlphaFoldDB" id="A0A6J7PS27"/>
<gene>
    <name evidence="1" type="ORF">UFOPK3164_00651</name>
    <name evidence="2" type="ORF">UFOPK3427_00963</name>
    <name evidence="3" type="ORF">UFOPK4112_00122</name>
</gene>
<evidence type="ECO:0000313" key="1">
    <source>
        <dbReference type="EMBL" id="CAB4824499.1"/>
    </source>
</evidence>
<dbReference type="Pfam" id="PF10009">
    <property type="entry name" value="DUF2252"/>
    <property type="match status" value="1"/>
</dbReference>
<dbReference type="EMBL" id="CAFBLT010000001">
    <property type="protein sequence ID" value="CAB4873471.1"/>
    <property type="molecule type" value="Genomic_DNA"/>
</dbReference>
<sequence>MSEVEPLTAVTLTGDSHGKYRRKALPRDTLQHLGTRPNGFDPLKLLEAQEFARVQSLVPLRAQRMAESEFAFLRGAAAIMAYDLAMAPSTGIDAQLCGDAHISNFGIFNSPERRLVFDVNDFDETLPGPFEWDVKRMVASGVVALSHLNFSDKQIEKSMVNAVRSYRLGMQELARKGTLEGWYAHFDIEGSLQVLRETFRDEKRLPIDDIISRARKSDSKKAFKKLTEVVDGSFRFRSDPPLLVPVAELLDSMGVPEALPLVLAQALANYGKSLPDDRAHLLNNFQMVDIARKVVGVGSVGTRCFVMLLMGRDIDDPLILQVKEAMPSVLEAHLGPSHYETASQRVVEGQRLMQTTPDIFLGHIRANFSDTEYHDFYFRQFHDGKASVNLEMIDDIKRASTYMNICAWTLARAHARSGDRAAIASYLGNNDSFDRAIATWAMAYREQNSADYASYQAAIASGRITVAPAPEG</sequence>
<dbReference type="EMBL" id="CAFBPM010000001">
    <property type="protein sequence ID" value="CAB5007691.1"/>
    <property type="molecule type" value="Genomic_DNA"/>
</dbReference>
<evidence type="ECO:0000313" key="3">
    <source>
        <dbReference type="EMBL" id="CAB5007691.1"/>
    </source>
</evidence>
<organism evidence="3">
    <name type="scientific">freshwater metagenome</name>
    <dbReference type="NCBI Taxonomy" id="449393"/>
    <lineage>
        <taxon>unclassified sequences</taxon>
        <taxon>metagenomes</taxon>
        <taxon>ecological metagenomes</taxon>
    </lineage>
</organism>
<evidence type="ECO:0000313" key="2">
    <source>
        <dbReference type="EMBL" id="CAB4873471.1"/>
    </source>
</evidence>
<proteinExistence type="predicted"/>
<dbReference type="PANTHER" id="PTHR39441">
    <property type="entry name" value="DUF2252 DOMAIN-CONTAINING PROTEIN"/>
    <property type="match status" value="1"/>
</dbReference>
<protein>
    <submittedName>
        <fullName evidence="3">Unannotated protein</fullName>
    </submittedName>
</protein>